<dbReference type="GO" id="GO:0016020">
    <property type="term" value="C:membrane"/>
    <property type="evidence" value="ECO:0007669"/>
    <property type="project" value="UniProtKB-SubCell"/>
</dbReference>
<evidence type="ECO:0000259" key="7">
    <source>
        <dbReference type="PROSITE" id="PS50850"/>
    </source>
</evidence>
<evidence type="ECO:0000313" key="9">
    <source>
        <dbReference type="Proteomes" id="UP001309876"/>
    </source>
</evidence>
<keyword evidence="3 6" id="KW-1133">Transmembrane helix</keyword>
<dbReference type="InterPro" id="IPR011701">
    <property type="entry name" value="MFS"/>
</dbReference>
<protein>
    <submittedName>
        <fullName evidence="8">Multidrug-resistance type transporter aminotriazole resistance</fullName>
    </submittedName>
</protein>
<name>A0AAN7T171_9EURO</name>
<dbReference type="AlphaFoldDB" id="A0AAN7T171"/>
<feature type="transmembrane region" description="Helical" evidence="6">
    <location>
        <begin position="148"/>
        <end position="169"/>
    </location>
</feature>
<sequence>MTAPQPEQGQHHVPSYKSSDSELTIVPSPASPVTGAQTPTTSQSHDPLDLEANQAARQSGPKGPPGGWLAQHMSRNQEIAFNITICLVQLLPQACLTTCFPIIKTLVEDFGISDPAVLPWVVAAYALSFGTTILLAGRLGDIFGHKNVVMLGFIWLSLFSVVAGLSRYTSYEVFFAARGMQGLGSAMMNPNALALLGRSYPPNSKSKIIAFSAFGLCAPLGAYTGMLGSAVLGQLVHWSWSFYVIAITSAGLAVVARFSLPSPPKTPKQMLPFFKKLGSMDWLGGITGVGGLVAIQISLISAPVQGWNTQWVYMLLIIGIILVAFFVIVELKVSIEPLVPFRLLNSDVAFVLAAVACGWGTFGVWTYYLWRFLLGVWNDSPLQAALHVLPIVPVALIAAVLTAFLMRKTQPAWILLGALIAFTLGPTFLATNTTTSPYWTFTFLSLLVTPFGMDMSFPSATFVMSNSLPIDKQGVGGSLVTTVVNYSISLGLGLASTVEVRTNDNGRDMFRGFHSAWIFGLGLGLIGIVVCVVFVLKSYLWPSLPTTPLGLATVSRVAEQPITRMKRAETFSSSTSTVVADSGREKITPPGLPVIPEEYVKSG</sequence>
<evidence type="ECO:0000256" key="4">
    <source>
        <dbReference type="ARBA" id="ARBA00023136"/>
    </source>
</evidence>
<dbReference type="GO" id="GO:0022857">
    <property type="term" value="F:transmembrane transporter activity"/>
    <property type="evidence" value="ECO:0007669"/>
    <property type="project" value="InterPro"/>
</dbReference>
<evidence type="ECO:0000256" key="1">
    <source>
        <dbReference type="ARBA" id="ARBA00004141"/>
    </source>
</evidence>
<dbReference type="Proteomes" id="UP001309876">
    <property type="component" value="Unassembled WGS sequence"/>
</dbReference>
<feature type="compositionally biased region" description="Polar residues" evidence="5">
    <location>
        <begin position="34"/>
        <end position="45"/>
    </location>
</feature>
<feature type="transmembrane region" description="Helical" evidence="6">
    <location>
        <begin position="436"/>
        <end position="453"/>
    </location>
</feature>
<evidence type="ECO:0000313" key="8">
    <source>
        <dbReference type="EMBL" id="KAK5086931.1"/>
    </source>
</evidence>
<organism evidence="8 9">
    <name type="scientific">Lithohypha guttulata</name>
    <dbReference type="NCBI Taxonomy" id="1690604"/>
    <lineage>
        <taxon>Eukaryota</taxon>
        <taxon>Fungi</taxon>
        <taxon>Dikarya</taxon>
        <taxon>Ascomycota</taxon>
        <taxon>Pezizomycotina</taxon>
        <taxon>Eurotiomycetes</taxon>
        <taxon>Chaetothyriomycetidae</taxon>
        <taxon>Chaetothyriales</taxon>
        <taxon>Trichomeriaceae</taxon>
        <taxon>Lithohypha</taxon>
    </lineage>
</organism>
<feature type="transmembrane region" description="Helical" evidence="6">
    <location>
        <begin position="349"/>
        <end position="370"/>
    </location>
</feature>
<feature type="domain" description="Major facilitator superfamily (MFS) profile" evidence="7">
    <location>
        <begin position="81"/>
        <end position="539"/>
    </location>
</feature>
<comment type="caution">
    <text evidence="8">The sequence shown here is derived from an EMBL/GenBank/DDBJ whole genome shotgun (WGS) entry which is preliminary data.</text>
</comment>
<gene>
    <name evidence="8" type="primary">ATR1</name>
    <name evidence="8" type="ORF">LTR05_004102</name>
</gene>
<dbReference type="SUPFAM" id="SSF103473">
    <property type="entry name" value="MFS general substrate transporter"/>
    <property type="match status" value="1"/>
</dbReference>
<feature type="transmembrane region" description="Helical" evidence="6">
    <location>
        <begin position="208"/>
        <end position="228"/>
    </location>
</feature>
<accession>A0AAN7T171</accession>
<evidence type="ECO:0000256" key="6">
    <source>
        <dbReference type="SAM" id="Phobius"/>
    </source>
</evidence>
<comment type="subcellular location">
    <subcellularLocation>
        <location evidence="1">Membrane</location>
        <topology evidence="1">Multi-pass membrane protein</topology>
    </subcellularLocation>
</comment>
<feature type="transmembrane region" description="Helical" evidence="6">
    <location>
        <begin position="240"/>
        <end position="260"/>
    </location>
</feature>
<feature type="transmembrane region" description="Helical" evidence="6">
    <location>
        <begin position="516"/>
        <end position="536"/>
    </location>
</feature>
<feature type="transmembrane region" description="Helical" evidence="6">
    <location>
        <begin position="79"/>
        <end position="103"/>
    </location>
</feature>
<dbReference type="PANTHER" id="PTHR42718:SF41">
    <property type="entry name" value="MFS TRANSPORTER OF UNKOWN SPECIFICITY (AFU_ORTHOLOGUE AFUA_5G09940)-RELATED"/>
    <property type="match status" value="1"/>
</dbReference>
<evidence type="ECO:0000256" key="5">
    <source>
        <dbReference type="SAM" id="MobiDB-lite"/>
    </source>
</evidence>
<dbReference type="InterPro" id="IPR036259">
    <property type="entry name" value="MFS_trans_sf"/>
</dbReference>
<feature type="transmembrane region" description="Helical" evidence="6">
    <location>
        <begin position="310"/>
        <end position="329"/>
    </location>
</feature>
<feature type="region of interest" description="Disordered" evidence="5">
    <location>
        <begin position="1"/>
        <end position="47"/>
    </location>
</feature>
<evidence type="ECO:0000256" key="3">
    <source>
        <dbReference type="ARBA" id="ARBA00022989"/>
    </source>
</evidence>
<dbReference type="PROSITE" id="PS50850">
    <property type="entry name" value="MFS"/>
    <property type="match status" value="1"/>
</dbReference>
<reference evidence="8 9" key="1">
    <citation type="submission" date="2023-08" db="EMBL/GenBank/DDBJ databases">
        <title>Black Yeasts Isolated from many extreme environments.</title>
        <authorList>
            <person name="Coleine C."/>
            <person name="Stajich J.E."/>
            <person name="Selbmann L."/>
        </authorList>
    </citation>
    <scope>NUCLEOTIDE SEQUENCE [LARGE SCALE GENOMIC DNA]</scope>
    <source>
        <strain evidence="8 9">CCFEE 5910</strain>
    </source>
</reference>
<feature type="transmembrane region" description="Helical" evidence="6">
    <location>
        <begin position="382"/>
        <end position="405"/>
    </location>
</feature>
<evidence type="ECO:0000256" key="2">
    <source>
        <dbReference type="ARBA" id="ARBA00022692"/>
    </source>
</evidence>
<feature type="transmembrane region" description="Helical" evidence="6">
    <location>
        <begin position="474"/>
        <end position="496"/>
    </location>
</feature>
<feature type="transmembrane region" description="Helical" evidence="6">
    <location>
        <begin position="115"/>
        <end position="136"/>
    </location>
</feature>
<dbReference type="Pfam" id="PF07690">
    <property type="entry name" value="MFS_1"/>
    <property type="match status" value="1"/>
</dbReference>
<keyword evidence="9" id="KW-1185">Reference proteome</keyword>
<feature type="transmembrane region" description="Helical" evidence="6">
    <location>
        <begin position="281"/>
        <end position="304"/>
    </location>
</feature>
<keyword evidence="2 6" id="KW-0812">Transmembrane</keyword>
<dbReference type="Gene3D" id="1.20.1250.20">
    <property type="entry name" value="MFS general substrate transporter like domains"/>
    <property type="match status" value="1"/>
</dbReference>
<keyword evidence="4 6" id="KW-0472">Membrane</keyword>
<dbReference type="Gene3D" id="1.20.1720.10">
    <property type="entry name" value="Multidrug resistance protein D"/>
    <property type="match status" value="1"/>
</dbReference>
<dbReference type="PANTHER" id="PTHR42718">
    <property type="entry name" value="MAJOR FACILITATOR SUPERFAMILY MULTIDRUG TRANSPORTER MFSC"/>
    <property type="match status" value="1"/>
</dbReference>
<feature type="transmembrane region" description="Helical" evidence="6">
    <location>
        <begin position="175"/>
        <end position="196"/>
    </location>
</feature>
<dbReference type="InterPro" id="IPR020846">
    <property type="entry name" value="MFS_dom"/>
</dbReference>
<feature type="transmembrane region" description="Helical" evidence="6">
    <location>
        <begin position="412"/>
        <end position="430"/>
    </location>
</feature>
<dbReference type="EMBL" id="JAVRRJ010000003">
    <property type="protein sequence ID" value="KAK5086931.1"/>
    <property type="molecule type" value="Genomic_DNA"/>
</dbReference>
<proteinExistence type="predicted"/>